<dbReference type="OrthoDB" id="244535at2"/>
<dbReference type="RefSeq" id="WP_146461977.1">
    <property type="nucleotide sequence ID" value="NZ_SJPW01000008.1"/>
</dbReference>
<accession>A0A5C6EBH2</accession>
<dbReference type="GO" id="GO:0005886">
    <property type="term" value="C:plasma membrane"/>
    <property type="evidence" value="ECO:0007669"/>
    <property type="project" value="TreeGrafter"/>
</dbReference>
<dbReference type="Pfam" id="PF00072">
    <property type="entry name" value="Response_reg"/>
    <property type="match status" value="1"/>
</dbReference>
<dbReference type="InterPro" id="IPR050469">
    <property type="entry name" value="Diguanylate_Cyclase"/>
</dbReference>
<comment type="catalytic activity">
    <reaction evidence="2">
        <text>2 GTP = 3',3'-c-di-GMP + 2 diphosphate</text>
        <dbReference type="Rhea" id="RHEA:24898"/>
        <dbReference type="ChEBI" id="CHEBI:33019"/>
        <dbReference type="ChEBI" id="CHEBI:37565"/>
        <dbReference type="ChEBI" id="CHEBI:58805"/>
        <dbReference type="EC" id="2.7.7.65"/>
    </reaction>
</comment>
<dbReference type="CDD" id="cd00156">
    <property type="entry name" value="REC"/>
    <property type="match status" value="1"/>
</dbReference>
<dbReference type="PANTHER" id="PTHR45138">
    <property type="entry name" value="REGULATORY COMPONENTS OF SENSORY TRANSDUCTION SYSTEM"/>
    <property type="match status" value="1"/>
</dbReference>
<sequence length="295" mass="32084">MNPYIQILLVEDEESDAFLVSRTLKQSVYYKFDVVVAGTLSAAMKQLEATDFNVCLLDLGMPDGCGIESLRVIRSIDARIPIVVLTGNDDEALGLTAIETGAQDFIAKNSLDSRSLSRALVFAIARQNTVLGLAADAHTDMLTGLPNRRMLSSDFERMLAKCDHLSVAILDIDNFKSINSEFGHLVGDRMLQHVASVVRQYAGDDVQATRFGGEEFALLIPESNVDSTFAYAEALLRNIEDAPLVIDGNRISVTASIGITQVQLADGLEESLHRADLALYSAKQSGRNRVCASKT</sequence>
<feature type="domain" description="GGDEF" evidence="5">
    <location>
        <begin position="163"/>
        <end position="295"/>
    </location>
</feature>
<dbReference type="GO" id="GO:0000160">
    <property type="term" value="P:phosphorelay signal transduction system"/>
    <property type="evidence" value="ECO:0007669"/>
    <property type="project" value="InterPro"/>
</dbReference>
<dbReference type="NCBIfam" id="TIGR00254">
    <property type="entry name" value="GGDEF"/>
    <property type="match status" value="1"/>
</dbReference>
<dbReference type="InterPro" id="IPR043128">
    <property type="entry name" value="Rev_trsase/Diguanyl_cyclase"/>
</dbReference>
<dbReference type="Proteomes" id="UP000318288">
    <property type="component" value="Unassembled WGS sequence"/>
</dbReference>
<dbReference type="InterPro" id="IPR001789">
    <property type="entry name" value="Sig_transdc_resp-reg_receiver"/>
</dbReference>
<dbReference type="AlphaFoldDB" id="A0A5C6EBH2"/>
<keyword evidence="7" id="KW-1185">Reference proteome</keyword>
<dbReference type="SMART" id="SM00267">
    <property type="entry name" value="GGDEF"/>
    <property type="match status" value="1"/>
</dbReference>
<reference evidence="6 7" key="1">
    <citation type="submission" date="2019-02" db="EMBL/GenBank/DDBJ databases">
        <title>Deep-cultivation of Planctomycetes and their phenomic and genomic characterization uncovers novel biology.</title>
        <authorList>
            <person name="Wiegand S."/>
            <person name="Jogler M."/>
            <person name="Boedeker C."/>
            <person name="Pinto D."/>
            <person name="Vollmers J."/>
            <person name="Rivas-Marin E."/>
            <person name="Kohn T."/>
            <person name="Peeters S.H."/>
            <person name="Heuer A."/>
            <person name="Rast P."/>
            <person name="Oberbeckmann S."/>
            <person name="Bunk B."/>
            <person name="Jeske O."/>
            <person name="Meyerdierks A."/>
            <person name="Storesund J.E."/>
            <person name="Kallscheuer N."/>
            <person name="Luecker S."/>
            <person name="Lage O.M."/>
            <person name="Pohl T."/>
            <person name="Merkel B.J."/>
            <person name="Hornburger P."/>
            <person name="Mueller R.-W."/>
            <person name="Bruemmer F."/>
            <person name="Labrenz M."/>
            <person name="Spormann A.M."/>
            <person name="Op Den Camp H."/>
            <person name="Overmann J."/>
            <person name="Amann R."/>
            <person name="Jetten M.S.M."/>
            <person name="Mascher T."/>
            <person name="Medema M.H."/>
            <person name="Devos D.P."/>
            <person name="Kaster A.-K."/>
            <person name="Ovreas L."/>
            <person name="Rohde M."/>
            <person name="Galperin M.Y."/>
            <person name="Jogler C."/>
        </authorList>
    </citation>
    <scope>NUCLEOTIDE SEQUENCE [LARGE SCALE GENOMIC DNA]</scope>
    <source>
        <strain evidence="6 7">Poly51</strain>
    </source>
</reference>
<evidence type="ECO:0000256" key="2">
    <source>
        <dbReference type="ARBA" id="ARBA00034247"/>
    </source>
</evidence>
<feature type="modified residue" description="4-aspartylphosphate" evidence="3">
    <location>
        <position position="58"/>
    </location>
</feature>
<dbReference type="EC" id="2.7.7.65" evidence="1"/>
<dbReference type="GO" id="GO:0043709">
    <property type="term" value="P:cell adhesion involved in single-species biofilm formation"/>
    <property type="evidence" value="ECO:0007669"/>
    <property type="project" value="TreeGrafter"/>
</dbReference>
<dbReference type="Gene3D" id="3.40.50.2300">
    <property type="match status" value="1"/>
</dbReference>
<organism evidence="6 7">
    <name type="scientific">Rubripirellula tenax</name>
    <dbReference type="NCBI Taxonomy" id="2528015"/>
    <lineage>
        <taxon>Bacteria</taxon>
        <taxon>Pseudomonadati</taxon>
        <taxon>Planctomycetota</taxon>
        <taxon>Planctomycetia</taxon>
        <taxon>Pirellulales</taxon>
        <taxon>Pirellulaceae</taxon>
        <taxon>Rubripirellula</taxon>
    </lineage>
</organism>
<dbReference type="GO" id="GO:1902201">
    <property type="term" value="P:negative regulation of bacterial-type flagellum-dependent cell motility"/>
    <property type="evidence" value="ECO:0007669"/>
    <property type="project" value="TreeGrafter"/>
</dbReference>
<dbReference type="EMBL" id="SJPW01000008">
    <property type="protein sequence ID" value="TWU46238.1"/>
    <property type="molecule type" value="Genomic_DNA"/>
</dbReference>
<dbReference type="PROSITE" id="PS50887">
    <property type="entry name" value="GGDEF"/>
    <property type="match status" value="1"/>
</dbReference>
<keyword evidence="3" id="KW-0597">Phosphoprotein</keyword>
<dbReference type="InterPro" id="IPR011006">
    <property type="entry name" value="CheY-like_superfamily"/>
</dbReference>
<name>A0A5C6EBH2_9BACT</name>
<evidence type="ECO:0000259" key="5">
    <source>
        <dbReference type="PROSITE" id="PS50887"/>
    </source>
</evidence>
<comment type="caution">
    <text evidence="6">The sequence shown here is derived from an EMBL/GenBank/DDBJ whole genome shotgun (WGS) entry which is preliminary data.</text>
</comment>
<protein>
    <recommendedName>
        <fullName evidence="1">diguanylate cyclase</fullName>
        <ecNumber evidence="1">2.7.7.65</ecNumber>
    </recommendedName>
</protein>
<dbReference type="PANTHER" id="PTHR45138:SF9">
    <property type="entry name" value="DIGUANYLATE CYCLASE DGCM-RELATED"/>
    <property type="match status" value="1"/>
</dbReference>
<dbReference type="Gene3D" id="3.30.70.270">
    <property type="match status" value="1"/>
</dbReference>
<dbReference type="InterPro" id="IPR000160">
    <property type="entry name" value="GGDEF_dom"/>
</dbReference>
<dbReference type="CDD" id="cd01949">
    <property type="entry name" value="GGDEF"/>
    <property type="match status" value="1"/>
</dbReference>
<evidence type="ECO:0000256" key="1">
    <source>
        <dbReference type="ARBA" id="ARBA00012528"/>
    </source>
</evidence>
<dbReference type="Pfam" id="PF00990">
    <property type="entry name" value="GGDEF"/>
    <property type="match status" value="1"/>
</dbReference>
<dbReference type="SUPFAM" id="SSF52172">
    <property type="entry name" value="CheY-like"/>
    <property type="match status" value="1"/>
</dbReference>
<dbReference type="SMART" id="SM00448">
    <property type="entry name" value="REC"/>
    <property type="match status" value="1"/>
</dbReference>
<feature type="domain" description="Response regulatory" evidence="4">
    <location>
        <begin position="6"/>
        <end position="123"/>
    </location>
</feature>
<evidence type="ECO:0000256" key="3">
    <source>
        <dbReference type="PROSITE-ProRule" id="PRU00169"/>
    </source>
</evidence>
<dbReference type="GO" id="GO:0052621">
    <property type="term" value="F:diguanylate cyclase activity"/>
    <property type="evidence" value="ECO:0007669"/>
    <property type="project" value="UniProtKB-EC"/>
</dbReference>
<dbReference type="PROSITE" id="PS50110">
    <property type="entry name" value="RESPONSE_REGULATORY"/>
    <property type="match status" value="1"/>
</dbReference>
<evidence type="ECO:0000313" key="6">
    <source>
        <dbReference type="EMBL" id="TWU46238.1"/>
    </source>
</evidence>
<dbReference type="InterPro" id="IPR029787">
    <property type="entry name" value="Nucleotide_cyclase"/>
</dbReference>
<dbReference type="FunFam" id="3.30.70.270:FF:000001">
    <property type="entry name" value="Diguanylate cyclase domain protein"/>
    <property type="match status" value="1"/>
</dbReference>
<dbReference type="SUPFAM" id="SSF55073">
    <property type="entry name" value="Nucleotide cyclase"/>
    <property type="match status" value="1"/>
</dbReference>
<evidence type="ECO:0000259" key="4">
    <source>
        <dbReference type="PROSITE" id="PS50110"/>
    </source>
</evidence>
<proteinExistence type="predicted"/>
<gene>
    <name evidence="6" type="primary">pleD_8</name>
    <name evidence="6" type="ORF">Poly51_56340</name>
</gene>
<evidence type="ECO:0000313" key="7">
    <source>
        <dbReference type="Proteomes" id="UP000318288"/>
    </source>
</evidence>